<name>A0ABW3KAD0_9BACT</name>
<reference evidence="6" key="1">
    <citation type="journal article" date="2019" name="Int. J. Syst. Evol. Microbiol.">
        <title>The Global Catalogue of Microorganisms (GCM) 10K type strain sequencing project: providing services to taxonomists for standard genome sequencing and annotation.</title>
        <authorList>
            <consortium name="The Broad Institute Genomics Platform"/>
            <consortium name="The Broad Institute Genome Sequencing Center for Infectious Disease"/>
            <person name="Wu L."/>
            <person name="Ma J."/>
        </authorList>
    </citation>
    <scope>NUCLEOTIDE SEQUENCE [LARGE SCALE GENOMIC DNA]</scope>
    <source>
        <strain evidence="6">CCUG 58938</strain>
    </source>
</reference>
<dbReference type="PANTHER" id="PTHR43630">
    <property type="entry name" value="POLY-BETA-1,6-N-ACETYL-D-GLUCOSAMINE SYNTHASE"/>
    <property type="match status" value="1"/>
</dbReference>
<sequence>MFILELIILLYFVYVVAYTAFFAFAGLFYRTLPTPEPSGKLNFCVLIPSYKEDAVIMDVAQQALKQKYPADNYDVVVIADSLQPATLEFLRKLPLKVVEVKFESSTKVKSLNMALSQLNAEDYDYAVILDADNVMEPDFLKRQNALLTAYKFKAVQGQRKPKNQNNNLAFLDGVSEAINNHVYRQGHTAAGLSSSISGSGVVFDFTLLKTKLSKMESIGGFDRELELQLLQEGIKVYYFRDAGVLDEKISQAGAFQNQRKRWISSQYVYLAKYFKPGMAALFKGNFTFFNSAVLRNIQLPRLINLGLLTVLTVVAVLLRNYLAYGATIWVALFSINTLAILVSIPGEYYSKKMLKAILDLPGIFVRMFLLLFKLKNANKKFIHTPHGVTSE</sequence>
<dbReference type="CDD" id="cd06423">
    <property type="entry name" value="CESA_like"/>
    <property type="match status" value="1"/>
</dbReference>
<evidence type="ECO:0000256" key="4">
    <source>
        <dbReference type="SAM" id="Phobius"/>
    </source>
</evidence>
<comment type="similarity">
    <text evidence="1">Belongs to the glycosyltransferase 2 family.</text>
</comment>
<evidence type="ECO:0000256" key="1">
    <source>
        <dbReference type="ARBA" id="ARBA00006739"/>
    </source>
</evidence>
<evidence type="ECO:0000313" key="6">
    <source>
        <dbReference type="Proteomes" id="UP001597112"/>
    </source>
</evidence>
<feature type="transmembrane region" description="Helical" evidence="4">
    <location>
        <begin position="356"/>
        <end position="374"/>
    </location>
</feature>
<evidence type="ECO:0000256" key="2">
    <source>
        <dbReference type="ARBA" id="ARBA00022676"/>
    </source>
</evidence>
<feature type="transmembrane region" description="Helical" evidence="4">
    <location>
        <begin position="324"/>
        <end position="344"/>
    </location>
</feature>
<dbReference type="PANTHER" id="PTHR43630:SF1">
    <property type="entry name" value="POLY-BETA-1,6-N-ACETYL-D-GLUCOSAMINE SYNTHASE"/>
    <property type="match status" value="1"/>
</dbReference>
<evidence type="ECO:0000313" key="5">
    <source>
        <dbReference type="EMBL" id="MFD1003163.1"/>
    </source>
</evidence>
<gene>
    <name evidence="5" type="ORF">ACFQ21_27810</name>
</gene>
<dbReference type="RefSeq" id="WP_377585442.1">
    <property type="nucleotide sequence ID" value="NZ_JBHTKA010000015.1"/>
</dbReference>
<dbReference type="Pfam" id="PF13641">
    <property type="entry name" value="Glyco_tranf_2_3"/>
    <property type="match status" value="1"/>
</dbReference>
<feature type="transmembrane region" description="Helical" evidence="4">
    <location>
        <begin position="302"/>
        <end position="318"/>
    </location>
</feature>
<proteinExistence type="inferred from homology"/>
<keyword evidence="3 5" id="KW-0808">Transferase</keyword>
<organism evidence="5 6">
    <name type="scientific">Ohtaekwangia kribbensis</name>
    <dbReference type="NCBI Taxonomy" id="688913"/>
    <lineage>
        <taxon>Bacteria</taxon>
        <taxon>Pseudomonadati</taxon>
        <taxon>Bacteroidota</taxon>
        <taxon>Cytophagia</taxon>
        <taxon>Cytophagales</taxon>
        <taxon>Fulvivirgaceae</taxon>
        <taxon>Ohtaekwangia</taxon>
    </lineage>
</organism>
<dbReference type="SUPFAM" id="SSF53448">
    <property type="entry name" value="Nucleotide-diphospho-sugar transferases"/>
    <property type="match status" value="1"/>
</dbReference>
<comment type="caution">
    <text evidence="5">The sequence shown here is derived from an EMBL/GenBank/DDBJ whole genome shotgun (WGS) entry which is preliminary data.</text>
</comment>
<dbReference type="EMBL" id="JBHTKA010000015">
    <property type="protein sequence ID" value="MFD1003163.1"/>
    <property type="molecule type" value="Genomic_DNA"/>
</dbReference>
<dbReference type="Proteomes" id="UP001597112">
    <property type="component" value="Unassembled WGS sequence"/>
</dbReference>
<keyword evidence="4" id="KW-1133">Transmembrane helix</keyword>
<keyword evidence="4" id="KW-0472">Membrane</keyword>
<dbReference type="Gene3D" id="3.90.550.10">
    <property type="entry name" value="Spore Coat Polysaccharide Biosynthesis Protein SpsA, Chain A"/>
    <property type="match status" value="1"/>
</dbReference>
<evidence type="ECO:0000256" key="3">
    <source>
        <dbReference type="ARBA" id="ARBA00022679"/>
    </source>
</evidence>
<dbReference type="GO" id="GO:0016757">
    <property type="term" value="F:glycosyltransferase activity"/>
    <property type="evidence" value="ECO:0007669"/>
    <property type="project" value="UniProtKB-KW"/>
</dbReference>
<protein>
    <submittedName>
        <fullName evidence="5">Glycosyltransferase</fullName>
        <ecNumber evidence="5">2.4.-.-</ecNumber>
    </submittedName>
</protein>
<feature type="transmembrane region" description="Helical" evidence="4">
    <location>
        <begin position="6"/>
        <end position="29"/>
    </location>
</feature>
<dbReference type="EC" id="2.4.-.-" evidence="5"/>
<keyword evidence="2 5" id="KW-0328">Glycosyltransferase</keyword>
<accession>A0ABW3KAD0</accession>
<keyword evidence="6" id="KW-1185">Reference proteome</keyword>
<keyword evidence="4" id="KW-0812">Transmembrane</keyword>
<dbReference type="InterPro" id="IPR029044">
    <property type="entry name" value="Nucleotide-diphossugar_trans"/>
</dbReference>